<proteinExistence type="predicted"/>
<dbReference type="EMBL" id="OX459118">
    <property type="protein sequence ID" value="CAI9089275.1"/>
    <property type="molecule type" value="Genomic_DNA"/>
</dbReference>
<feature type="signal peptide" evidence="2">
    <location>
        <begin position="1"/>
        <end position="21"/>
    </location>
</feature>
<dbReference type="Proteomes" id="UP001161247">
    <property type="component" value="Chromosome 1"/>
</dbReference>
<keyword evidence="1" id="KW-0812">Transmembrane</keyword>
<keyword evidence="1" id="KW-0472">Membrane</keyword>
<dbReference type="AlphaFoldDB" id="A0AAV1C117"/>
<evidence type="ECO:0000256" key="1">
    <source>
        <dbReference type="SAM" id="Phobius"/>
    </source>
</evidence>
<reference evidence="4" key="1">
    <citation type="submission" date="2023-03" db="EMBL/GenBank/DDBJ databases">
        <authorList>
            <person name="Julca I."/>
        </authorList>
    </citation>
    <scope>NUCLEOTIDE SEQUENCE</scope>
</reference>
<gene>
    <name evidence="4" type="ORF">OLC1_LOCUS1649</name>
</gene>
<dbReference type="InterPro" id="IPR039794">
    <property type="entry name" value="Gtb1-like"/>
</dbReference>
<name>A0AAV1C117_OLDCO</name>
<dbReference type="GO" id="GO:0017177">
    <property type="term" value="C:glucosidase II complex"/>
    <property type="evidence" value="ECO:0007669"/>
    <property type="project" value="TreeGrafter"/>
</dbReference>
<evidence type="ECO:0000313" key="4">
    <source>
        <dbReference type="EMBL" id="CAI9089275.1"/>
    </source>
</evidence>
<evidence type="ECO:0000259" key="3">
    <source>
        <dbReference type="Pfam" id="PF12999"/>
    </source>
</evidence>
<sequence length="199" mass="22048">MGSIVLINLVAINLFFDFAYSSVSLLPLGAHPLDGKYYESEVIKCRDGSKSFTRDRINDDFCDCPDGTDEPGTSACPGGRFYCKNLGSRPRFLFSSRINDHTCDCCDGSDEYDGIVICPNTCVMGGNIAYKSLSHSSTIRHPNPVGEGRTDVVGFNARDSVEKLKGLKALVMIQVVLVVLVMAFRVFRRRVKSKRRHSH</sequence>
<dbReference type="PANTHER" id="PTHR12630">
    <property type="entry name" value="N-LINKED OLIGOSACCHARIDE PROCESSING"/>
    <property type="match status" value="1"/>
</dbReference>
<dbReference type="PANTHER" id="PTHR12630:SF17">
    <property type="entry name" value="EXPRESSED PROTEIN"/>
    <property type="match status" value="1"/>
</dbReference>
<accession>A0AAV1C117</accession>
<evidence type="ECO:0000313" key="5">
    <source>
        <dbReference type="Proteomes" id="UP001161247"/>
    </source>
</evidence>
<protein>
    <submittedName>
        <fullName evidence="4">OLC1v1023823C2</fullName>
    </submittedName>
</protein>
<keyword evidence="2" id="KW-0732">Signal</keyword>
<dbReference type="InterPro" id="IPR028146">
    <property type="entry name" value="PRKCSH_N"/>
</dbReference>
<feature type="transmembrane region" description="Helical" evidence="1">
    <location>
        <begin position="169"/>
        <end position="187"/>
    </location>
</feature>
<dbReference type="Pfam" id="PF12999">
    <property type="entry name" value="PRKCSH-like"/>
    <property type="match status" value="1"/>
</dbReference>
<evidence type="ECO:0000256" key="2">
    <source>
        <dbReference type="SAM" id="SignalP"/>
    </source>
</evidence>
<keyword evidence="5" id="KW-1185">Reference proteome</keyword>
<feature type="domain" description="Glucosidase II beta subunit N-terminal" evidence="3">
    <location>
        <begin position="43"/>
        <end position="124"/>
    </location>
</feature>
<dbReference type="GO" id="GO:0006491">
    <property type="term" value="P:N-glycan processing"/>
    <property type="evidence" value="ECO:0007669"/>
    <property type="project" value="TreeGrafter"/>
</dbReference>
<organism evidence="4 5">
    <name type="scientific">Oldenlandia corymbosa var. corymbosa</name>
    <dbReference type="NCBI Taxonomy" id="529605"/>
    <lineage>
        <taxon>Eukaryota</taxon>
        <taxon>Viridiplantae</taxon>
        <taxon>Streptophyta</taxon>
        <taxon>Embryophyta</taxon>
        <taxon>Tracheophyta</taxon>
        <taxon>Spermatophyta</taxon>
        <taxon>Magnoliopsida</taxon>
        <taxon>eudicotyledons</taxon>
        <taxon>Gunneridae</taxon>
        <taxon>Pentapetalae</taxon>
        <taxon>asterids</taxon>
        <taxon>lamiids</taxon>
        <taxon>Gentianales</taxon>
        <taxon>Rubiaceae</taxon>
        <taxon>Rubioideae</taxon>
        <taxon>Spermacoceae</taxon>
        <taxon>Hedyotis-Oldenlandia complex</taxon>
        <taxon>Oldenlandia</taxon>
    </lineage>
</organism>
<feature type="chain" id="PRO_5043785143" evidence="2">
    <location>
        <begin position="22"/>
        <end position="199"/>
    </location>
</feature>
<keyword evidence="1" id="KW-1133">Transmembrane helix</keyword>